<evidence type="ECO:0000313" key="3">
    <source>
        <dbReference type="EMBL" id="KAG0717613.1"/>
    </source>
</evidence>
<feature type="domain" description="THUMP" evidence="2">
    <location>
        <begin position="1"/>
        <end position="97"/>
    </location>
</feature>
<dbReference type="GO" id="GO:0003723">
    <property type="term" value="F:RNA binding"/>
    <property type="evidence" value="ECO:0007669"/>
    <property type="project" value="UniProtKB-UniRule"/>
</dbReference>
<organism evidence="3 4">
    <name type="scientific">Chionoecetes opilio</name>
    <name type="common">Atlantic snow crab</name>
    <name type="synonym">Cancer opilio</name>
    <dbReference type="NCBI Taxonomy" id="41210"/>
    <lineage>
        <taxon>Eukaryota</taxon>
        <taxon>Metazoa</taxon>
        <taxon>Ecdysozoa</taxon>
        <taxon>Arthropoda</taxon>
        <taxon>Crustacea</taxon>
        <taxon>Multicrustacea</taxon>
        <taxon>Malacostraca</taxon>
        <taxon>Eumalacostraca</taxon>
        <taxon>Eucarida</taxon>
        <taxon>Decapoda</taxon>
        <taxon>Pleocyemata</taxon>
        <taxon>Brachyura</taxon>
        <taxon>Eubrachyura</taxon>
        <taxon>Majoidea</taxon>
        <taxon>Majidae</taxon>
        <taxon>Chionoecetes</taxon>
    </lineage>
</organism>
<evidence type="ECO:0000259" key="2">
    <source>
        <dbReference type="PROSITE" id="PS51165"/>
    </source>
</evidence>
<dbReference type="Gene3D" id="3.30.2130.30">
    <property type="match status" value="1"/>
</dbReference>
<accession>A0A8J4Y050</accession>
<proteinExistence type="predicted"/>
<dbReference type="PROSITE" id="PS51165">
    <property type="entry name" value="THUMP"/>
    <property type="match status" value="1"/>
</dbReference>
<keyword evidence="1" id="KW-0694">RNA-binding</keyword>
<sequence length="123" mass="13690">MIAAVQFPSPSILGKLTLPIGAGMQHGDFKTLARTQSRDLVIIYRTGSTHKFGSPEAARQFGAGVNEIFSWPVDLSDYDLEVLLCIDTDFCSIFHLLCAIHFVSQPPHRLQHIKHQTCQGRVQ</sequence>
<evidence type="ECO:0000256" key="1">
    <source>
        <dbReference type="PROSITE-ProRule" id="PRU00529"/>
    </source>
</evidence>
<evidence type="ECO:0000313" key="4">
    <source>
        <dbReference type="Proteomes" id="UP000770661"/>
    </source>
</evidence>
<dbReference type="OrthoDB" id="47730at2759"/>
<protein>
    <submittedName>
        <fullName evidence="3">THUMP domain-containing protein 3</fullName>
    </submittedName>
</protein>
<reference evidence="3" key="1">
    <citation type="submission" date="2020-07" db="EMBL/GenBank/DDBJ databases">
        <title>The High-quality genome of the commercially important snow crab, Chionoecetes opilio.</title>
        <authorList>
            <person name="Jeong J.-H."/>
            <person name="Ryu S."/>
        </authorList>
    </citation>
    <scope>NUCLEOTIDE SEQUENCE</scope>
    <source>
        <strain evidence="3">MADBK_172401_WGS</strain>
        <tissue evidence="3">Digestive gland</tissue>
    </source>
</reference>
<comment type="caution">
    <text evidence="3">The sequence shown here is derived from an EMBL/GenBank/DDBJ whole genome shotgun (WGS) entry which is preliminary data.</text>
</comment>
<gene>
    <name evidence="3" type="primary">Thumpd3</name>
    <name evidence="3" type="ORF">GWK47_008004</name>
</gene>
<dbReference type="InterPro" id="IPR004114">
    <property type="entry name" value="THUMP_dom"/>
</dbReference>
<dbReference type="EMBL" id="JACEEZ010017359">
    <property type="protein sequence ID" value="KAG0717613.1"/>
    <property type="molecule type" value="Genomic_DNA"/>
</dbReference>
<dbReference type="Proteomes" id="UP000770661">
    <property type="component" value="Unassembled WGS sequence"/>
</dbReference>
<dbReference type="SUPFAM" id="SSF143437">
    <property type="entry name" value="THUMP domain-like"/>
    <property type="match status" value="1"/>
</dbReference>
<name>A0A8J4Y050_CHIOP</name>
<keyword evidence="4" id="KW-1185">Reference proteome</keyword>
<dbReference type="AlphaFoldDB" id="A0A8J4Y050"/>